<name>A0ABS8NAJ2_9CLOT</name>
<gene>
    <name evidence="1" type="ORF">LN736_18550</name>
</gene>
<reference evidence="1" key="1">
    <citation type="submission" date="2021-11" db="EMBL/GenBank/DDBJ databases">
        <authorList>
            <person name="Qingchun L."/>
            <person name="Dong Z."/>
            <person name="Zongwei Q."/>
            <person name="Jia Z."/>
            <person name="Duotao L."/>
        </authorList>
    </citation>
    <scope>NUCLEOTIDE SEQUENCE</scope>
    <source>
        <strain evidence="1">WLY-B-L2</strain>
    </source>
</reference>
<dbReference type="RefSeq" id="WP_150358841.1">
    <property type="nucleotide sequence ID" value="NZ_JAJJPB010000056.1"/>
</dbReference>
<keyword evidence="2" id="KW-1185">Reference proteome</keyword>
<protein>
    <submittedName>
        <fullName evidence="1">Uncharacterized protein</fullName>
    </submittedName>
</protein>
<evidence type="ECO:0000313" key="1">
    <source>
        <dbReference type="EMBL" id="MCC9296833.1"/>
    </source>
</evidence>
<comment type="caution">
    <text evidence="1">The sequence shown here is derived from an EMBL/GenBank/DDBJ whole genome shotgun (WGS) entry which is preliminary data.</text>
</comment>
<proteinExistence type="predicted"/>
<dbReference type="EMBL" id="JAJJPB010000056">
    <property type="protein sequence ID" value="MCC9296833.1"/>
    <property type="molecule type" value="Genomic_DNA"/>
</dbReference>
<evidence type="ECO:0000313" key="2">
    <source>
        <dbReference type="Proteomes" id="UP001165422"/>
    </source>
</evidence>
<organism evidence="1 2">
    <name type="scientific">Clostridium aromativorans</name>
    <dbReference type="NCBI Taxonomy" id="2836848"/>
    <lineage>
        <taxon>Bacteria</taxon>
        <taxon>Bacillati</taxon>
        <taxon>Bacillota</taxon>
        <taxon>Clostridia</taxon>
        <taxon>Eubacteriales</taxon>
        <taxon>Clostridiaceae</taxon>
        <taxon>Clostridium</taxon>
    </lineage>
</organism>
<dbReference type="Proteomes" id="UP001165422">
    <property type="component" value="Unassembled WGS sequence"/>
</dbReference>
<sequence>MIRIQKRDEYLLKKIGEYGILNNRTIDKIYGGAVQYPVRRRKKLADEKYIVKNNKYCSLGANGRRYLEEELGMENIREVASGKYIRTRIGKVAEILMAIEKMYYTYPSWKLKNRDIVSERKDKYYGEIISKTSGKSYFIYNLGKIDSTKYVSRAISLKKRYIQEVRQEIMNKASNGKMERVILLAEDKTVMALYNESLMSLNVKEQLIIPWQEAGFNLIGKIGSENIEEKVVRYLYKDYDDPDWAYADYTTSDGQVVVLVTNDGEKIVKVKQSEIINRYNRTNKFKLIVVCLESQYVKFEKEFKEFSNVRIRTVPDGIL</sequence>
<accession>A0ABS8NAJ2</accession>